<protein>
    <recommendedName>
        <fullName evidence="8">PHD-type domain-containing protein</fullName>
    </recommendedName>
</protein>
<dbReference type="OrthoDB" id="5863171at2759"/>
<dbReference type="GeneID" id="28901498"/>
<dbReference type="PROSITE" id="PS01359">
    <property type="entry name" value="ZF_PHD_1"/>
    <property type="match status" value="1"/>
</dbReference>
<feature type="compositionally biased region" description="Low complexity" evidence="7">
    <location>
        <begin position="1"/>
        <end position="23"/>
    </location>
</feature>
<evidence type="ECO:0000256" key="5">
    <source>
        <dbReference type="ARBA" id="ARBA00023242"/>
    </source>
</evidence>
<dbReference type="InterPro" id="IPR001965">
    <property type="entry name" value="Znf_PHD"/>
</dbReference>
<dbReference type="GO" id="GO:0005634">
    <property type="term" value="C:nucleus"/>
    <property type="evidence" value="ECO:0007669"/>
    <property type="project" value="UniProtKB-SubCell"/>
</dbReference>
<dbReference type="GO" id="GO:0003682">
    <property type="term" value="F:chromatin binding"/>
    <property type="evidence" value="ECO:0007669"/>
    <property type="project" value="TreeGrafter"/>
</dbReference>
<keyword evidence="3 6" id="KW-0863">Zinc-finger</keyword>
<dbReference type="EMBL" id="KV407465">
    <property type="protein sequence ID" value="KZF19717.1"/>
    <property type="molecule type" value="Genomic_DNA"/>
</dbReference>
<reference evidence="9 10" key="1">
    <citation type="journal article" date="2016" name="Fungal Biol.">
        <title>The genome of Xylona heveae provides a window into fungal endophytism.</title>
        <authorList>
            <person name="Gazis R."/>
            <person name="Kuo A."/>
            <person name="Riley R."/>
            <person name="LaButti K."/>
            <person name="Lipzen A."/>
            <person name="Lin J."/>
            <person name="Amirebrahimi M."/>
            <person name="Hesse C.N."/>
            <person name="Spatafora J.W."/>
            <person name="Henrissat B."/>
            <person name="Hainaut M."/>
            <person name="Grigoriev I.V."/>
            <person name="Hibbett D.S."/>
        </authorList>
    </citation>
    <scope>NUCLEOTIDE SEQUENCE [LARGE SCALE GENOMIC DNA]</scope>
    <source>
        <strain evidence="9 10">TC161</strain>
    </source>
</reference>
<feature type="compositionally biased region" description="Low complexity" evidence="7">
    <location>
        <begin position="224"/>
        <end position="238"/>
    </location>
</feature>
<sequence>MEPPAQSAQALSASQQQQEQQLETQKSHPGNSRIATTEGNVSTDHIGSDSSPLSKSAATTSLLDFSGARFPQLSASTTEILKRMKENPAAMQGWEAAREQVLKRMVTSHNMPTPPLNTSSRGGRGRGRGRSTGSPAARGTIKVETPTSVKLSESTTVTPSSAGRGRGRGRGGGSSASRGSGARRRGAKRKSAPHDSGNDSDGSDISDYTPLPTKTKSGRHIHRPTPFTPALATPTNPNSMRGRRGYKRAPEATVCKICLRGPSPASNMIVFCDGCNASYHQFCHGPPIPAEVVRIPEREWFCITCTAPKEKEKEKNKKRKQEHASEPVVLAKTSSLTSIPANAGHRVSGDGLTAEQKHAYLSALPHAHLVDLLLHAISLHPSLPVFPARTTGPLKSGSAQAAKSNGNNDVSSTPLTLAHDSSLLPSLSSSSSSGLNLLPSSSTTISSAPSYTVSQLADNNKDIDNDVELDLMEPEAEANAANDDVEGDLLDPPYPKAGNGVLLPPESDDIAWLIDDSIGVFSHAWRDGEDGEFQSLSQPNQPPQPPADSLGAIAT</sequence>
<dbReference type="PROSITE" id="PS50016">
    <property type="entry name" value="ZF_PHD_2"/>
    <property type="match status" value="1"/>
</dbReference>
<dbReference type="InterPro" id="IPR011011">
    <property type="entry name" value="Znf_FYVE_PHD"/>
</dbReference>
<keyword evidence="10" id="KW-1185">Reference proteome</keyword>
<dbReference type="InterPro" id="IPR019787">
    <property type="entry name" value="Znf_PHD-finger"/>
</dbReference>
<comment type="subcellular location">
    <subcellularLocation>
        <location evidence="1">Nucleus</location>
    </subcellularLocation>
</comment>
<dbReference type="RefSeq" id="XP_018185272.1">
    <property type="nucleotide sequence ID" value="XM_018336361.1"/>
</dbReference>
<evidence type="ECO:0000259" key="8">
    <source>
        <dbReference type="PROSITE" id="PS50016"/>
    </source>
</evidence>
<evidence type="ECO:0000313" key="9">
    <source>
        <dbReference type="EMBL" id="KZF19717.1"/>
    </source>
</evidence>
<evidence type="ECO:0000256" key="1">
    <source>
        <dbReference type="ARBA" id="ARBA00004123"/>
    </source>
</evidence>
<dbReference type="Gene3D" id="3.30.40.10">
    <property type="entry name" value="Zinc/RING finger domain, C3HC4 (zinc finger)"/>
    <property type="match status" value="1"/>
</dbReference>
<dbReference type="InterPro" id="IPR019786">
    <property type="entry name" value="Zinc_finger_PHD-type_CS"/>
</dbReference>
<evidence type="ECO:0000256" key="2">
    <source>
        <dbReference type="ARBA" id="ARBA00022723"/>
    </source>
</evidence>
<feature type="compositionally biased region" description="Basic residues" evidence="7">
    <location>
        <begin position="181"/>
        <end position="191"/>
    </location>
</feature>
<feature type="region of interest" description="Disordered" evidence="7">
    <location>
        <begin position="525"/>
        <end position="555"/>
    </location>
</feature>
<keyword evidence="5" id="KW-0539">Nucleus</keyword>
<evidence type="ECO:0000256" key="7">
    <source>
        <dbReference type="SAM" id="MobiDB-lite"/>
    </source>
</evidence>
<dbReference type="CDD" id="cd15502">
    <property type="entry name" value="PHD_Phf1p_Phf2p_like"/>
    <property type="match status" value="1"/>
</dbReference>
<feature type="region of interest" description="Disordered" evidence="7">
    <location>
        <begin position="1"/>
        <end position="57"/>
    </location>
</feature>
<dbReference type="GO" id="GO:0045814">
    <property type="term" value="P:negative regulation of gene expression, epigenetic"/>
    <property type="evidence" value="ECO:0007669"/>
    <property type="project" value="TreeGrafter"/>
</dbReference>
<organism evidence="9 10">
    <name type="scientific">Xylona heveae (strain CBS 132557 / TC161)</name>
    <dbReference type="NCBI Taxonomy" id="1328760"/>
    <lineage>
        <taxon>Eukaryota</taxon>
        <taxon>Fungi</taxon>
        <taxon>Dikarya</taxon>
        <taxon>Ascomycota</taxon>
        <taxon>Pezizomycotina</taxon>
        <taxon>Xylonomycetes</taxon>
        <taxon>Xylonales</taxon>
        <taxon>Xylonaceae</taxon>
        <taxon>Xylona</taxon>
    </lineage>
</organism>
<accession>A0A164ZYV3</accession>
<evidence type="ECO:0000256" key="4">
    <source>
        <dbReference type="ARBA" id="ARBA00022833"/>
    </source>
</evidence>
<feature type="domain" description="PHD-type" evidence="8">
    <location>
        <begin position="252"/>
        <end position="308"/>
    </location>
</feature>
<dbReference type="PANTHER" id="PTHR12628">
    <property type="entry name" value="POLYCOMB-LIKE TRANSCRIPTION FACTOR"/>
    <property type="match status" value="1"/>
</dbReference>
<dbReference type="GO" id="GO:0008270">
    <property type="term" value="F:zinc ion binding"/>
    <property type="evidence" value="ECO:0007669"/>
    <property type="project" value="UniProtKB-KW"/>
</dbReference>
<feature type="region of interest" description="Disordered" evidence="7">
    <location>
        <begin position="311"/>
        <end position="331"/>
    </location>
</feature>
<dbReference type="AlphaFoldDB" id="A0A164ZYV3"/>
<evidence type="ECO:0000256" key="3">
    <source>
        <dbReference type="ARBA" id="ARBA00022771"/>
    </source>
</evidence>
<feature type="region of interest" description="Disordered" evidence="7">
    <location>
        <begin position="393"/>
        <end position="416"/>
    </location>
</feature>
<name>A0A164ZYV3_XYLHT</name>
<proteinExistence type="predicted"/>
<dbReference type="Proteomes" id="UP000076632">
    <property type="component" value="Unassembled WGS sequence"/>
</dbReference>
<feature type="compositionally biased region" description="Polar residues" evidence="7">
    <location>
        <begin position="397"/>
        <end position="415"/>
    </location>
</feature>
<dbReference type="InterPro" id="IPR013083">
    <property type="entry name" value="Znf_RING/FYVE/PHD"/>
</dbReference>
<feature type="region of interest" description="Disordered" evidence="7">
    <location>
        <begin position="428"/>
        <end position="447"/>
    </location>
</feature>
<dbReference type="SUPFAM" id="SSF57903">
    <property type="entry name" value="FYVE/PHD zinc finger"/>
    <property type="match status" value="1"/>
</dbReference>
<feature type="compositionally biased region" description="Polar residues" evidence="7">
    <location>
        <begin position="27"/>
        <end position="57"/>
    </location>
</feature>
<dbReference type="PANTHER" id="PTHR12628:SF10">
    <property type="entry name" value="HOMEOBOX DOMAIN-CONTAINING PROTEIN"/>
    <property type="match status" value="1"/>
</dbReference>
<keyword evidence="4" id="KW-0862">Zinc</keyword>
<evidence type="ECO:0000313" key="10">
    <source>
        <dbReference type="Proteomes" id="UP000076632"/>
    </source>
</evidence>
<dbReference type="SMART" id="SM00249">
    <property type="entry name" value="PHD"/>
    <property type="match status" value="1"/>
</dbReference>
<keyword evidence="2" id="KW-0479">Metal-binding</keyword>
<dbReference type="Pfam" id="PF00628">
    <property type="entry name" value="PHD"/>
    <property type="match status" value="1"/>
</dbReference>
<dbReference type="OMA" id="CHDPYID"/>
<dbReference type="InParanoid" id="A0A164ZYV3"/>
<feature type="compositionally biased region" description="Polar residues" evidence="7">
    <location>
        <begin position="145"/>
        <end position="159"/>
    </location>
</feature>
<dbReference type="STRING" id="1328760.A0A164ZYV3"/>
<feature type="region of interest" description="Disordered" evidence="7">
    <location>
        <begin position="106"/>
        <end position="245"/>
    </location>
</feature>
<evidence type="ECO:0000256" key="6">
    <source>
        <dbReference type="PROSITE-ProRule" id="PRU00146"/>
    </source>
</evidence>
<dbReference type="GO" id="GO:0003677">
    <property type="term" value="F:DNA binding"/>
    <property type="evidence" value="ECO:0007669"/>
    <property type="project" value="TreeGrafter"/>
</dbReference>
<gene>
    <name evidence="9" type="ORF">L228DRAFT_285654</name>
</gene>